<dbReference type="Proteomes" id="UP001589818">
    <property type="component" value="Unassembled WGS sequence"/>
</dbReference>
<evidence type="ECO:0000313" key="3">
    <source>
        <dbReference type="EMBL" id="MFC0391560.1"/>
    </source>
</evidence>
<keyword evidence="4" id="KW-1185">Reference proteome</keyword>
<evidence type="ECO:0000259" key="2">
    <source>
        <dbReference type="SMART" id="SM00822"/>
    </source>
</evidence>
<name>A0ABV6J6Q0_9BACL</name>
<dbReference type="PANTHER" id="PTHR42760">
    <property type="entry name" value="SHORT-CHAIN DEHYDROGENASES/REDUCTASES FAMILY MEMBER"/>
    <property type="match status" value="1"/>
</dbReference>
<dbReference type="PRINTS" id="PR00081">
    <property type="entry name" value="GDHRDH"/>
</dbReference>
<dbReference type="EC" id="1.1.1.-" evidence="3"/>
<keyword evidence="3" id="KW-0560">Oxidoreductase</keyword>
<dbReference type="InterPro" id="IPR002347">
    <property type="entry name" value="SDR_fam"/>
</dbReference>
<comment type="similarity">
    <text evidence="1">Belongs to the short-chain dehydrogenases/reductases (SDR) family.</text>
</comment>
<evidence type="ECO:0000256" key="1">
    <source>
        <dbReference type="ARBA" id="ARBA00006484"/>
    </source>
</evidence>
<dbReference type="InterPro" id="IPR036291">
    <property type="entry name" value="NAD(P)-bd_dom_sf"/>
</dbReference>
<dbReference type="RefSeq" id="WP_204819793.1">
    <property type="nucleotide sequence ID" value="NZ_JANHOF010000006.1"/>
</dbReference>
<proteinExistence type="inferred from homology"/>
<dbReference type="SUPFAM" id="SSF51735">
    <property type="entry name" value="NAD(P)-binding Rossmann-fold domains"/>
    <property type="match status" value="1"/>
</dbReference>
<evidence type="ECO:0000313" key="4">
    <source>
        <dbReference type="Proteomes" id="UP001589818"/>
    </source>
</evidence>
<dbReference type="GO" id="GO:0016491">
    <property type="term" value="F:oxidoreductase activity"/>
    <property type="evidence" value="ECO:0007669"/>
    <property type="project" value="UniProtKB-KW"/>
</dbReference>
<sequence>MGKLTGKVALVTGASRGIGRGIAIELAKEGASIAVNYTGRVDAAAETVVILRALGVQAEMYQANVGVPAEAAAMVDQVVQDFSKIDILVNNAGICPFADFFDIDEENWRRTIDVNLGGAFFCSQAAARHMRDAGKGAIVHIGTVTSYRAGATQVHYAASKGGINSLTTSMAYSLGKYGIRVNAILCGGVPTDINTPPGEPIRRKAPNKHLPMGRIGDPEDLGKAAVFLCTDDSEWITGTLFPVDGGYLAT</sequence>
<reference evidence="3 4" key="1">
    <citation type="submission" date="2024-09" db="EMBL/GenBank/DDBJ databases">
        <authorList>
            <person name="Sun Q."/>
            <person name="Mori K."/>
        </authorList>
    </citation>
    <scope>NUCLEOTIDE SEQUENCE [LARGE SCALE GENOMIC DNA]</scope>
    <source>
        <strain evidence="3 4">CCM 4839</strain>
    </source>
</reference>
<organism evidence="3 4">
    <name type="scientific">Paenibacillus mendelii</name>
    <dbReference type="NCBI Taxonomy" id="206163"/>
    <lineage>
        <taxon>Bacteria</taxon>
        <taxon>Bacillati</taxon>
        <taxon>Bacillota</taxon>
        <taxon>Bacilli</taxon>
        <taxon>Bacillales</taxon>
        <taxon>Paenibacillaceae</taxon>
        <taxon>Paenibacillus</taxon>
    </lineage>
</organism>
<protein>
    <submittedName>
        <fullName evidence="3">SDR family NAD(P)-dependent oxidoreductase</fullName>
        <ecNumber evidence="3">1.1.1.-</ecNumber>
    </submittedName>
</protein>
<dbReference type="PRINTS" id="PR00080">
    <property type="entry name" value="SDRFAMILY"/>
</dbReference>
<dbReference type="NCBIfam" id="NF005559">
    <property type="entry name" value="PRK07231.1"/>
    <property type="match status" value="1"/>
</dbReference>
<gene>
    <name evidence="3" type="ORF">ACFFJ8_09250</name>
</gene>
<dbReference type="Pfam" id="PF13561">
    <property type="entry name" value="adh_short_C2"/>
    <property type="match status" value="1"/>
</dbReference>
<dbReference type="EMBL" id="JBHLVF010000011">
    <property type="protein sequence ID" value="MFC0391560.1"/>
    <property type="molecule type" value="Genomic_DNA"/>
</dbReference>
<accession>A0ABV6J6Q0</accession>
<dbReference type="Gene3D" id="3.40.50.720">
    <property type="entry name" value="NAD(P)-binding Rossmann-like Domain"/>
    <property type="match status" value="1"/>
</dbReference>
<dbReference type="InterPro" id="IPR057326">
    <property type="entry name" value="KR_dom"/>
</dbReference>
<feature type="domain" description="Ketoreductase" evidence="2">
    <location>
        <begin position="7"/>
        <end position="193"/>
    </location>
</feature>
<comment type="caution">
    <text evidence="3">The sequence shown here is derived from an EMBL/GenBank/DDBJ whole genome shotgun (WGS) entry which is preliminary data.</text>
</comment>
<dbReference type="SMART" id="SM00822">
    <property type="entry name" value="PKS_KR"/>
    <property type="match status" value="1"/>
</dbReference>